<dbReference type="InterPro" id="IPR002942">
    <property type="entry name" value="S4_RNA-bd"/>
</dbReference>
<keyword evidence="4" id="KW-1185">Reference proteome</keyword>
<protein>
    <submittedName>
        <fullName evidence="3">RNA-binding protein</fullName>
    </submittedName>
</protein>
<evidence type="ECO:0000313" key="3">
    <source>
        <dbReference type="EMBL" id="MFC6163305.1"/>
    </source>
</evidence>
<reference evidence="4" key="1">
    <citation type="journal article" date="2019" name="Int. J. Syst. Evol. Microbiol.">
        <title>The Global Catalogue of Microorganisms (GCM) 10K type strain sequencing project: providing services to taxonomists for standard genome sequencing and annotation.</title>
        <authorList>
            <consortium name="The Broad Institute Genomics Platform"/>
            <consortium name="The Broad Institute Genome Sequencing Center for Infectious Disease"/>
            <person name="Wu L."/>
            <person name="Ma J."/>
        </authorList>
    </citation>
    <scope>NUCLEOTIDE SEQUENCE [LARGE SCALE GENOMIC DNA]</scope>
    <source>
        <strain evidence="4">CCM 8932</strain>
    </source>
</reference>
<dbReference type="InterPro" id="IPR048443">
    <property type="entry name" value="RqcP2_N"/>
</dbReference>
<dbReference type="PROSITE" id="PS50889">
    <property type="entry name" value="S4"/>
    <property type="match status" value="1"/>
</dbReference>
<feature type="domain" description="RNA-binding S4" evidence="2">
    <location>
        <begin position="185"/>
        <end position="247"/>
    </location>
</feature>
<dbReference type="CDD" id="cd00165">
    <property type="entry name" value="S4"/>
    <property type="match status" value="1"/>
</dbReference>
<accession>A0ABW1R1C1</accession>
<dbReference type="Pfam" id="PF17774">
    <property type="entry name" value="YlmH_RBD"/>
    <property type="match status" value="1"/>
</dbReference>
<dbReference type="SUPFAM" id="SSF55174">
    <property type="entry name" value="Alpha-L RNA-binding motif"/>
    <property type="match status" value="1"/>
</dbReference>
<gene>
    <name evidence="3" type="ORF">ACFP3T_01295</name>
</gene>
<dbReference type="EMBL" id="JBHSSD010000006">
    <property type="protein sequence ID" value="MFC6163305.1"/>
    <property type="molecule type" value="Genomic_DNA"/>
</dbReference>
<dbReference type="Proteomes" id="UP001596253">
    <property type="component" value="Unassembled WGS sequence"/>
</dbReference>
<sequence>MNEDENLKQHFRDSEAPFIEQVTGWLQQAADQYRPILTAFLNPRQVYIAQTMVNQLDDVRMRANGGYAGAELKRVLFYPTYYEPQLADFQLTLFNIVYPLKFATLKHGQILGTLANAGVERDVFGDIISDGEAWQFFCESELADYFSDQIDRFGKTKIHLTPVALTNVIDPQNDWESITTTVSSLRADSVIKAAFNLSRHHAKEAVEAKHVRLNWAELTKADYELALLDMLSVKHYGRVRLAEVGGETKKARLRITLNIIHSK</sequence>
<dbReference type="Pfam" id="PF21278">
    <property type="entry name" value="YlmH_1st"/>
    <property type="match status" value="1"/>
</dbReference>
<dbReference type="Gene3D" id="3.30.1370.160">
    <property type="match status" value="1"/>
</dbReference>
<dbReference type="Gene3D" id="3.30.70.330">
    <property type="match status" value="1"/>
</dbReference>
<dbReference type="InterPro" id="IPR012677">
    <property type="entry name" value="Nucleotide-bd_a/b_plait_sf"/>
</dbReference>
<keyword evidence="1" id="KW-0694">RNA-binding</keyword>
<dbReference type="PANTHER" id="PTHR13633">
    <property type="entry name" value="MITOCHONDRIAL TRANSCRIPTION RESCUE FACTOR 1"/>
    <property type="match status" value="1"/>
</dbReference>
<dbReference type="InterPro" id="IPR040591">
    <property type="entry name" value="RqcP2_RBD"/>
</dbReference>
<proteinExistence type="predicted"/>
<dbReference type="Gene3D" id="3.10.290.10">
    <property type="entry name" value="RNA-binding S4 domain"/>
    <property type="match status" value="1"/>
</dbReference>
<organism evidence="3 4">
    <name type="scientific">Lactiplantibacillus dongliensis</name>
    <dbReference type="NCBI Taxonomy" id="2559919"/>
    <lineage>
        <taxon>Bacteria</taxon>
        <taxon>Bacillati</taxon>
        <taxon>Bacillota</taxon>
        <taxon>Bacilli</taxon>
        <taxon>Lactobacillales</taxon>
        <taxon>Lactobacillaceae</taxon>
        <taxon>Lactiplantibacillus</taxon>
    </lineage>
</organism>
<dbReference type="RefSeq" id="WP_137640349.1">
    <property type="nucleotide sequence ID" value="NZ_BJDK01000018.1"/>
</dbReference>
<comment type="caution">
    <text evidence="3">The sequence shown here is derived from an EMBL/GenBank/DDBJ whole genome shotgun (WGS) entry which is preliminary data.</text>
</comment>
<dbReference type="InterPro" id="IPR036986">
    <property type="entry name" value="S4_RNA-bd_sf"/>
</dbReference>
<evidence type="ECO:0000259" key="2">
    <source>
        <dbReference type="SMART" id="SM00363"/>
    </source>
</evidence>
<dbReference type="PANTHER" id="PTHR13633:SF3">
    <property type="entry name" value="MITOCHONDRIAL TRANSCRIPTION RESCUE FACTOR 1"/>
    <property type="match status" value="1"/>
</dbReference>
<name>A0ABW1R1C1_9LACO</name>
<evidence type="ECO:0000256" key="1">
    <source>
        <dbReference type="PROSITE-ProRule" id="PRU00182"/>
    </source>
</evidence>
<evidence type="ECO:0000313" key="4">
    <source>
        <dbReference type="Proteomes" id="UP001596253"/>
    </source>
</evidence>
<dbReference type="SMART" id="SM00363">
    <property type="entry name" value="S4"/>
    <property type="match status" value="1"/>
</dbReference>